<feature type="compositionally biased region" description="Basic residues" evidence="1">
    <location>
        <begin position="1"/>
        <end position="11"/>
    </location>
</feature>
<dbReference type="InterPro" id="IPR002711">
    <property type="entry name" value="HNH"/>
</dbReference>
<evidence type="ECO:0000259" key="2">
    <source>
        <dbReference type="Pfam" id="PF01844"/>
    </source>
</evidence>
<dbReference type="PANTHER" id="PTHR33427">
    <property type="entry name" value="HNH ENDONUCLEASE"/>
    <property type="match status" value="1"/>
</dbReference>
<name>A0ABC8QZE7_9AQUA</name>
<reference evidence="3 4" key="1">
    <citation type="submission" date="2024-02" db="EMBL/GenBank/DDBJ databases">
        <authorList>
            <person name="Vignale AGUSTIN F."/>
            <person name="Sosa J E."/>
            <person name="Modenutti C."/>
        </authorList>
    </citation>
    <scope>NUCLEOTIDE SEQUENCE [LARGE SCALE GENOMIC DNA]</scope>
</reference>
<feature type="compositionally biased region" description="Low complexity" evidence="1">
    <location>
        <begin position="30"/>
        <end position="48"/>
    </location>
</feature>
<feature type="compositionally biased region" description="Polar residues" evidence="1">
    <location>
        <begin position="12"/>
        <end position="28"/>
    </location>
</feature>
<dbReference type="Pfam" id="PF01844">
    <property type="entry name" value="HNH"/>
    <property type="match status" value="1"/>
</dbReference>
<evidence type="ECO:0000313" key="4">
    <source>
        <dbReference type="Proteomes" id="UP001642360"/>
    </source>
</evidence>
<comment type="caution">
    <text evidence="3">The sequence shown here is derived from an EMBL/GenBank/DDBJ whole genome shotgun (WGS) entry which is preliminary data.</text>
</comment>
<evidence type="ECO:0000256" key="1">
    <source>
        <dbReference type="SAM" id="MobiDB-lite"/>
    </source>
</evidence>
<dbReference type="InterPro" id="IPR003615">
    <property type="entry name" value="HNH_nuc"/>
</dbReference>
<protein>
    <recommendedName>
        <fullName evidence="2">HNH domain-containing protein</fullName>
    </recommendedName>
</protein>
<dbReference type="Proteomes" id="UP001642360">
    <property type="component" value="Unassembled WGS sequence"/>
</dbReference>
<sequence>MRRSREGKRRNINYSSPTRDQPDSQSLFESKPPSGSSRRSLSPPSTSLLDRELITEDLALFENLQISPQNPNPRSFPYSVKQQCWEKAEKIRGRDPNRWRRDALGNMVFRKLVGCPGCLCHDYDHIVPYSKGGKSTLENCQVLQGCESSLHL</sequence>
<dbReference type="CDD" id="cd00085">
    <property type="entry name" value="HNHc"/>
    <property type="match status" value="1"/>
</dbReference>
<dbReference type="AlphaFoldDB" id="A0ABC8QZE7"/>
<evidence type="ECO:0000313" key="3">
    <source>
        <dbReference type="EMBL" id="CAK9138119.1"/>
    </source>
</evidence>
<accession>A0ABC8QZE7</accession>
<dbReference type="EMBL" id="CAUOFW020000859">
    <property type="protein sequence ID" value="CAK9138119.1"/>
    <property type="molecule type" value="Genomic_DNA"/>
</dbReference>
<feature type="domain" description="HNH" evidence="2">
    <location>
        <begin position="120"/>
        <end position="143"/>
    </location>
</feature>
<feature type="region of interest" description="Disordered" evidence="1">
    <location>
        <begin position="1"/>
        <end position="48"/>
    </location>
</feature>
<gene>
    <name evidence="3" type="ORF">ILEXP_LOCUS5203</name>
</gene>
<dbReference type="PANTHER" id="PTHR33427:SF3">
    <property type="entry name" value="HNH ENDONUCLEASE"/>
    <property type="match status" value="1"/>
</dbReference>
<keyword evidence="4" id="KW-1185">Reference proteome</keyword>
<proteinExistence type="predicted"/>
<organism evidence="3 4">
    <name type="scientific">Ilex paraguariensis</name>
    <name type="common">yerba mate</name>
    <dbReference type="NCBI Taxonomy" id="185542"/>
    <lineage>
        <taxon>Eukaryota</taxon>
        <taxon>Viridiplantae</taxon>
        <taxon>Streptophyta</taxon>
        <taxon>Embryophyta</taxon>
        <taxon>Tracheophyta</taxon>
        <taxon>Spermatophyta</taxon>
        <taxon>Magnoliopsida</taxon>
        <taxon>eudicotyledons</taxon>
        <taxon>Gunneridae</taxon>
        <taxon>Pentapetalae</taxon>
        <taxon>asterids</taxon>
        <taxon>campanulids</taxon>
        <taxon>Aquifoliales</taxon>
        <taxon>Aquifoliaceae</taxon>
        <taxon>Ilex</taxon>
    </lineage>
</organism>